<dbReference type="PANTHER" id="PTHR37314:SF4">
    <property type="entry name" value="UPF0700 TRANSMEMBRANE PROTEIN YOAK"/>
    <property type="match status" value="1"/>
</dbReference>
<dbReference type="EMBL" id="JBHUCX010000092">
    <property type="protein sequence ID" value="MFD1677363.1"/>
    <property type="molecule type" value="Genomic_DNA"/>
</dbReference>
<feature type="transmembrane region" description="Helical" evidence="1">
    <location>
        <begin position="220"/>
        <end position="241"/>
    </location>
</feature>
<feature type="transmembrane region" description="Helical" evidence="1">
    <location>
        <begin position="192"/>
        <end position="214"/>
    </location>
</feature>
<keyword evidence="1" id="KW-0472">Membrane</keyword>
<protein>
    <submittedName>
        <fullName evidence="2">YoaK family protein</fullName>
    </submittedName>
</protein>
<dbReference type="InterPro" id="IPR010699">
    <property type="entry name" value="DUF1275"/>
</dbReference>
<dbReference type="RefSeq" id="WP_377945264.1">
    <property type="nucleotide sequence ID" value="NZ_JBHUCX010000092.1"/>
</dbReference>
<dbReference type="Pfam" id="PF06912">
    <property type="entry name" value="DUF1275"/>
    <property type="match status" value="1"/>
</dbReference>
<keyword evidence="1" id="KW-1133">Transmembrane helix</keyword>
<gene>
    <name evidence="2" type="ORF">ACFSB2_22060</name>
</gene>
<keyword evidence="1" id="KW-0812">Transmembrane</keyword>
<sequence length="255" mass="27178">MLNPTARNIFLVMLTMTSGCVDAISFLALGQVFTAAMTGNTVLFGLSLSHADGLSVMRYAVALLGFMLGAAVGAAILIRRRQNSGWSGIVTATLCMELAALVLFVVLIYILPPSALLHLNGLLILILSFAMGVQGVAARRIGVNAVTTTVITSTLTGLVETLVWKAGDKTQLQNHGDEPNKRNGNTASVTSILMWISVIVFYGVGAGICGVFELHFAFEAIWLPIGLVAFVLLTDTVLRMFTLMRSSDKGTLSRQ</sequence>
<feature type="transmembrane region" description="Helical" evidence="1">
    <location>
        <begin position="89"/>
        <end position="111"/>
    </location>
</feature>
<dbReference type="PANTHER" id="PTHR37314">
    <property type="entry name" value="SLR0142 PROTEIN"/>
    <property type="match status" value="1"/>
</dbReference>
<feature type="transmembrane region" description="Helical" evidence="1">
    <location>
        <begin position="117"/>
        <end position="137"/>
    </location>
</feature>
<reference evidence="3" key="1">
    <citation type="journal article" date="2019" name="Int. J. Syst. Evol. Microbiol.">
        <title>The Global Catalogue of Microorganisms (GCM) 10K type strain sequencing project: providing services to taxonomists for standard genome sequencing and annotation.</title>
        <authorList>
            <consortium name="The Broad Institute Genomics Platform"/>
            <consortium name="The Broad Institute Genome Sequencing Center for Infectious Disease"/>
            <person name="Wu L."/>
            <person name="Ma J."/>
        </authorList>
    </citation>
    <scope>NUCLEOTIDE SEQUENCE [LARGE SCALE GENOMIC DNA]</scope>
    <source>
        <strain evidence="3">CGMCC 1.12286</strain>
    </source>
</reference>
<organism evidence="2 3">
    <name type="scientific">Alicyclobacillus fodiniaquatilis</name>
    <dbReference type="NCBI Taxonomy" id="1661150"/>
    <lineage>
        <taxon>Bacteria</taxon>
        <taxon>Bacillati</taxon>
        <taxon>Bacillota</taxon>
        <taxon>Bacilli</taxon>
        <taxon>Bacillales</taxon>
        <taxon>Alicyclobacillaceae</taxon>
        <taxon>Alicyclobacillus</taxon>
    </lineage>
</organism>
<feature type="transmembrane region" description="Helical" evidence="1">
    <location>
        <begin position="9"/>
        <end position="36"/>
    </location>
</feature>
<evidence type="ECO:0000256" key="1">
    <source>
        <dbReference type="SAM" id="Phobius"/>
    </source>
</evidence>
<dbReference type="Proteomes" id="UP001597079">
    <property type="component" value="Unassembled WGS sequence"/>
</dbReference>
<proteinExistence type="predicted"/>
<feature type="transmembrane region" description="Helical" evidence="1">
    <location>
        <begin position="56"/>
        <end position="77"/>
    </location>
</feature>
<evidence type="ECO:0000313" key="3">
    <source>
        <dbReference type="Proteomes" id="UP001597079"/>
    </source>
</evidence>
<name>A0ABW4JQD2_9BACL</name>
<comment type="caution">
    <text evidence="2">The sequence shown here is derived from an EMBL/GenBank/DDBJ whole genome shotgun (WGS) entry which is preliminary data.</text>
</comment>
<dbReference type="PROSITE" id="PS51257">
    <property type="entry name" value="PROKAR_LIPOPROTEIN"/>
    <property type="match status" value="1"/>
</dbReference>
<keyword evidence="3" id="KW-1185">Reference proteome</keyword>
<evidence type="ECO:0000313" key="2">
    <source>
        <dbReference type="EMBL" id="MFD1677363.1"/>
    </source>
</evidence>
<accession>A0ABW4JQD2</accession>